<dbReference type="Pfam" id="PF00570">
    <property type="entry name" value="HRDC"/>
    <property type="match status" value="1"/>
</dbReference>
<feature type="domain" description="HRDC" evidence="2">
    <location>
        <begin position="275"/>
        <end position="351"/>
    </location>
</feature>
<dbReference type="Gene3D" id="1.10.150.80">
    <property type="entry name" value="HRDC domain"/>
    <property type="match status" value="1"/>
</dbReference>
<dbReference type="GO" id="GO:0003676">
    <property type="term" value="F:nucleic acid binding"/>
    <property type="evidence" value="ECO:0007669"/>
    <property type="project" value="InterPro"/>
</dbReference>
<keyword evidence="3" id="KW-0547">Nucleotide-binding</keyword>
<dbReference type="GO" id="GO:0000166">
    <property type="term" value="F:nucleotide binding"/>
    <property type="evidence" value="ECO:0007669"/>
    <property type="project" value="InterPro"/>
</dbReference>
<name>A0A544T0H5_9BACI</name>
<dbReference type="InterPro" id="IPR010997">
    <property type="entry name" value="HRDC-like_sf"/>
</dbReference>
<sequence>MSFVKKTFLSRVIDVLKDKEELKSPVVIKHGDSIDAEIVRLQTQLAGEQLDVNRKKIEEQIKLLKIGKAGEQSLLFELTNSFLPLMILHDVYIEHKGLSAQFDFILVTRQFFLIIEVKKYYGNITVNEKGEFIRNVNRGSRTVFKEGMYSPIRQVERQVEVLQSMLVDHDVITKTPIRYAVAFANEKTVIDLAKAPKEIEDKVFRSDGIVSFIKAELAKKSPVYFKDGKMHELAAYIHGQHIDKHSIEVYEEQEVSFYEEEKVPVAATLEKKLLLLSDEDLVLKLKKFRKRLADETERKAFYIFTNKTLDGLVEIKPTTLDELRKVEGIGDKKLEEFGLELVAIIKESVDG</sequence>
<protein>
    <submittedName>
        <fullName evidence="3">Helicase</fullName>
    </submittedName>
</protein>
<dbReference type="InterPro" id="IPR011528">
    <property type="entry name" value="NERD"/>
</dbReference>
<keyword evidence="3" id="KW-0347">Helicase</keyword>
<accession>A0A544T0H5</accession>
<gene>
    <name evidence="3" type="ORF">FG383_14615</name>
</gene>
<keyword evidence="4" id="KW-1185">Reference proteome</keyword>
<evidence type="ECO:0000259" key="2">
    <source>
        <dbReference type="PROSITE" id="PS50967"/>
    </source>
</evidence>
<organism evidence="3 4">
    <name type="scientific">Psychrobacillus soli</name>
    <dbReference type="NCBI Taxonomy" id="1543965"/>
    <lineage>
        <taxon>Bacteria</taxon>
        <taxon>Bacillati</taxon>
        <taxon>Bacillota</taxon>
        <taxon>Bacilli</taxon>
        <taxon>Bacillales</taxon>
        <taxon>Bacillaceae</taxon>
        <taxon>Psychrobacillus</taxon>
    </lineage>
</organism>
<evidence type="ECO:0000313" key="4">
    <source>
        <dbReference type="Proteomes" id="UP000318937"/>
    </source>
</evidence>
<dbReference type="GO" id="GO:0004386">
    <property type="term" value="F:helicase activity"/>
    <property type="evidence" value="ECO:0007669"/>
    <property type="project" value="UniProtKB-KW"/>
</dbReference>
<comment type="caution">
    <text evidence="3">The sequence shown here is derived from an EMBL/GenBank/DDBJ whole genome shotgun (WGS) entry which is preliminary data.</text>
</comment>
<dbReference type="OrthoDB" id="569879at2"/>
<dbReference type="PROSITE" id="PS50967">
    <property type="entry name" value="HRDC"/>
    <property type="match status" value="1"/>
</dbReference>
<reference evidence="3 4" key="1">
    <citation type="submission" date="2019-05" db="EMBL/GenBank/DDBJ databases">
        <title>Psychrobacillus vulpis sp. nov., a new species isolated from feces of a red fox that inhabits in The Tablas de Daimiel Natural Park, Albacete, Spain.</title>
        <authorList>
            <person name="Rodriguez M."/>
            <person name="Reina J.C."/>
            <person name="Bejar V."/>
            <person name="Llamas I."/>
        </authorList>
    </citation>
    <scope>NUCLEOTIDE SEQUENCE [LARGE SCALE GENOMIC DNA]</scope>
    <source>
        <strain evidence="3 4">NHI-2</strain>
    </source>
</reference>
<dbReference type="Pfam" id="PF08378">
    <property type="entry name" value="NERD"/>
    <property type="match status" value="1"/>
</dbReference>
<evidence type="ECO:0000259" key="1">
    <source>
        <dbReference type="PROSITE" id="PS50965"/>
    </source>
</evidence>
<dbReference type="AlphaFoldDB" id="A0A544T0H5"/>
<evidence type="ECO:0000313" key="3">
    <source>
        <dbReference type="EMBL" id="TQR10951.1"/>
    </source>
</evidence>
<dbReference type="InterPro" id="IPR002121">
    <property type="entry name" value="HRDC_dom"/>
</dbReference>
<keyword evidence="3" id="KW-0067">ATP-binding</keyword>
<dbReference type="PROSITE" id="PS50965">
    <property type="entry name" value="NERD"/>
    <property type="match status" value="1"/>
</dbReference>
<dbReference type="RefSeq" id="WP_142608132.1">
    <property type="nucleotide sequence ID" value="NZ_VDGG01000033.1"/>
</dbReference>
<dbReference type="InterPro" id="IPR044876">
    <property type="entry name" value="HRDC_dom_sf"/>
</dbReference>
<dbReference type="SUPFAM" id="SSF47819">
    <property type="entry name" value="HRDC-like"/>
    <property type="match status" value="1"/>
</dbReference>
<dbReference type="EMBL" id="VDGG01000033">
    <property type="protein sequence ID" value="TQR10951.1"/>
    <property type="molecule type" value="Genomic_DNA"/>
</dbReference>
<feature type="domain" description="NERD" evidence="1">
    <location>
        <begin position="66"/>
        <end position="185"/>
    </location>
</feature>
<proteinExistence type="predicted"/>
<keyword evidence="3" id="KW-0378">Hydrolase</keyword>
<dbReference type="Proteomes" id="UP000318937">
    <property type="component" value="Unassembled WGS sequence"/>
</dbReference>